<evidence type="ECO:0000313" key="5">
    <source>
        <dbReference type="Proteomes" id="UP000198430"/>
    </source>
</evidence>
<evidence type="ECO:0000259" key="3">
    <source>
        <dbReference type="Pfam" id="PF00294"/>
    </source>
</evidence>
<feature type="domain" description="Carbohydrate kinase PfkB" evidence="3">
    <location>
        <begin position="29"/>
        <end position="297"/>
    </location>
</feature>
<dbReference type="AlphaFoldDB" id="A0A1Z5ILF0"/>
<accession>A0A1Z5ILF0</accession>
<proteinExistence type="predicted"/>
<dbReference type="SUPFAM" id="SSF53613">
    <property type="entry name" value="Ribokinase-like"/>
    <property type="match status" value="1"/>
</dbReference>
<dbReference type="InterPro" id="IPR029056">
    <property type="entry name" value="Ribokinase-like"/>
</dbReference>
<sequence>MDILGVCSIALDTLSSVDHLPIKDSFCTVLKTQKAQGGSGTNVLVQSQRVGAQTGVVTKIAMDADSDQILRNLKQVGIDSRGVYRQAGQYAAPHCLIYIDPEGEKTLILDKLAELPPLNHDEADLSLIDETQVVYVDLCPARLGLEVMKLAKQKGKQVVLNIQDNMDTVRARHVTDEEILDALQYLDVFAPCQEGIKGLSGETKVDQQIAFIRQYYQGLIILTLGVHGLVAVDEQDQRYEIPAYQLDAVDTTGAGDAFIGSFMANYLVQKQPLEAALKFATSCAAYTCLDFGAQASPTTEQVQAFQNKYQLKSVGR</sequence>
<keyword evidence="5" id="KW-1185">Reference proteome</keyword>
<dbReference type="Pfam" id="PF00294">
    <property type="entry name" value="PfkB"/>
    <property type="match status" value="1"/>
</dbReference>
<name>A0A1Z5ILF0_9LACO</name>
<gene>
    <name evidence="4" type="primary">rbsK_1</name>
    <name evidence="4" type="ORF">IWT140_00113</name>
</gene>
<organism evidence="4 5">
    <name type="scientific">Secundilactobacillus pentosiphilus</name>
    <dbReference type="NCBI Taxonomy" id="1714682"/>
    <lineage>
        <taxon>Bacteria</taxon>
        <taxon>Bacillati</taxon>
        <taxon>Bacillota</taxon>
        <taxon>Bacilli</taxon>
        <taxon>Lactobacillales</taxon>
        <taxon>Lactobacillaceae</taxon>
        <taxon>Secundilactobacillus</taxon>
    </lineage>
</organism>
<keyword evidence="2" id="KW-0418">Kinase</keyword>
<evidence type="ECO:0000256" key="1">
    <source>
        <dbReference type="ARBA" id="ARBA00022679"/>
    </source>
</evidence>
<dbReference type="RefSeq" id="WP_089087508.1">
    <property type="nucleotide sequence ID" value="NZ_BCMH01000001.1"/>
</dbReference>
<dbReference type="PANTHER" id="PTHR10584">
    <property type="entry name" value="SUGAR KINASE"/>
    <property type="match status" value="1"/>
</dbReference>
<keyword evidence="1" id="KW-0808">Transferase</keyword>
<reference evidence="4 5" key="1">
    <citation type="submission" date="2015-11" db="EMBL/GenBank/DDBJ databases">
        <title>Draft genome sequences of new species of the genus Lactobacillus isolated from orchardgrass silage.</title>
        <authorList>
            <person name="Tohno M."/>
            <person name="Tanizawa Y."/>
            <person name="Arita M."/>
        </authorList>
    </citation>
    <scope>NUCLEOTIDE SEQUENCE [LARGE SCALE GENOMIC DNA]</scope>
    <source>
        <strain evidence="4 5">IWT140</strain>
    </source>
</reference>
<evidence type="ECO:0000313" key="4">
    <source>
        <dbReference type="EMBL" id="GAX02516.1"/>
    </source>
</evidence>
<dbReference type="Proteomes" id="UP000198430">
    <property type="component" value="Unassembled WGS sequence"/>
</dbReference>
<comment type="caution">
    <text evidence="4">The sequence shown here is derived from an EMBL/GenBank/DDBJ whole genome shotgun (WGS) entry which is preliminary data.</text>
</comment>
<dbReference type="GO" id="GO:0016301">
    <property type="term" value="F:kinase activity"/>
    <property type="evidence" value="ECO:0007669"/>
    <property type="project" value="UniProtKB-KW"/>
</dbReference>
<protein>
    <submittedName>
        <fullName evidence="4">Ribokinase</fullName>
    </submittedName>
</protein>
<dbReference type="GO" id="GO:0005829">
    <property type="term" value="C:cytosol"/>
    <property type="evidence" value="ECO:0007669"/>
    <property type="project" value="TreeGrafter"/>
</dbReference>
<dbReference type="Gene3D" id="3.40.1190.20">
    <property type="match status" value="1"/>
</dbReference>
<evidence type="ECO:0000256" key="2">
    <source>
        <dbReference type="ARBA" id="ARBA00022777"/>
    </source>
</evidence>
<dbReference type="EMBL" id="BCMH01000001">
    <property type="protein sequence ID" value="GAX02516.1"/>
    <property type="molecule type" value="Genomic_DNA"/>
</dbReference>
<dbReference type="InterPro" id="IPR011611">
    <property type="entry name" value="PfkB_dom"/>
</dbReference>
<dbReference type="PANTHER" id="PTHR10584:SF166">
    <property type="entry name" value="RIBOKINASE"/>
    <property type="match status" value="1"/>
</dbReference>